<name>A0ABP7V5I2_9ACTN</name>
<dbReference type="PANTHER" id="PTHR32309:SF13">
    <property type="entry name" value="FERRIC ENTEROBACTIN TRANSPORT PROTEIN FEPE"/>
    <property type="match status" value="1"/>
</dbReference>
<keyword evidence="2" id="KW-0812">Transmembrane</keyword>
<dbReference type="RefSeq" id="WP_345013613.1">
    <property type="nucleotide sequence ID" value="NZ_BAAAZY010000010.1"/>
</dbReference>
<sequence>MEINEALRRTIGGHWRLLVVCIVVPLMAVGALHFDAERSYEATGRVQASSTLPGTVTEADAVLNRVKGIATSTSVINQALQQVDHPGRSTAEVAEDKITVRRLGSSPVFNVTVTDRDPKTAAQFSSALATRLVAFLNGQGPAQKALVAQLTDREEQLAAQRVDVATKLAVATSAAESARLSAQLRSLDQQIGDTQNSLLTLQTGDVTAAVLSTPSQAELTPSRLDTDLALAALAGLVGGLLVAALLEVVRPHVPGPRAFAREIEAPMLGTLSVRRTKGAPPQLVAEGEALVALRRAVARHNVGTIALVGPGEPERLARLASELESRLAPVGAPAQGDGPSPSDGRAPSTLNAYADSGPARGTMLRPMLESPPLRIAMTVRVRALSDVDDEPDGRRHGMVLVVPRQTLYHEVRRVKDLVATTGWPVIGVLGDPARPTRRRS</sequence>
<organism evidence="3 4">
    <name type="scientific">Streptomyces shaanxiensis</name>
    <dbReference type="NCBI Taxonomy" id="653357"/>
    <lineage>
        <taxon>Bacteria</taxon>
        <taxon>Bacillati</taxon>
        <taxon>Actinomycetota</taxon>
        <taxon>Actinomycetes</taxon>
        <taxon>Kitasatosporales</taxon>
        <taxon>Streptomycetaceae</taxon>
        <taxon>Streptomyces</taxon>
    </lineage>
</organism>
<evidence type="ECO:0008006" key="5">
    <source>
        <dbReference type="Google" id="ProtNLM"/>
    </source>
</evidence>
<dbReference type="EMBL" id="BAAAZY010000010">
    <property type="protein sequence ID" value="GAA4059105.1"/>
    <property type="molecule type" value="Genomic_DNA"/>
</dbReference>
<evidence type="ECO:0000313" key="4">
    <source>
        <dbReference type="Proteomes" id="UP001499984"/>
    </source>
</evidence>
<feature type="region of interest" description="Disordered" evidence="1">
    <location>
        <begin position="329"/>
        <end position="358"/>
    </location>
</feature>
<evidence type="ECO:0000256" key="2">
    <source>
        <dbReference type="SAM" id="Phobius"/>
    </source>
</evidence>
<comment type="caution">
    <text evidence="3">The sequence shown here is derived from an EMBL/GenBank/DDBJ whole genome shotgun (WGS) entry which is preliminary data.</text>
</comment>
<accession>A0ABP7V5I2</accession>
<dbReference type="Proteomes" id="UP001499984">
    <property type="component" value="Unassembled WGS sequence"/>
</dbReference>
<keyword evidence="4" id="KW-1185">Reference proteome</keyword>
<evidence type="ECO:0000313" key="3">
    <source>
        <dbReference type="EMBL" id="GAA4059105.1"/>
    </source>
</evidence>
<keyword evidence="2" id="KW-0472">Membrane</keyword>
<dbReference type="InterPro" id="IPR050445">
    <property type="entry name" value="Bact_polysacc_biosynth/exp"/>
</dbReference>
<evidence type="ECO:0000256" key="1">
    <source>
        <dbReference type="SAM" id="MobiDB-lite"/>
    </source>
</evidence>
<protein>
    <recommendedName>
        <fullName evidence="5">Polysaccharide chain length determinant N-terminal domain-containing protein</fullName>
    </recommendedName>
</protein>
<dbReference type="PANTHER" id="PTHR32309">
    <property type="entry name" value="TYROSINE-PROTEIN KINASE"/>
    <property type="match status" value="1"/>
</dbReference>
<feature type="transmembrane region" description="Helical" evidence="2">
    <location>
        <begin position="15"/>
        <end position="34"/>
    </location>
</feature>
<keyword evidence="2" id="KW-1133">Transmembrane helix</keyword>
<reference evidence="4" key="1">
    <citation type="journal article" date="2019" name="Int. J. Syst. Evol. Microbiol.">
        <title>The Global Catalogue of Microorganisms (GCM) 10K type strain sequencing project: providing services to taxonomists for standard genome sequencing and annotation.</title>
        <authorList>
            <consortium name="The Broad Institute Genomics Platform"/>
            <consortium name="The Broad Institute Genome Sequencing Center for Infectious Disease"/>
            <person name="Wu L."/>
            <person name="Ma J."/>
        </authorList>
    </citation>
    <scope>NUCLEOTIDE SEQUENCE [LARGE SCALE GENOMIC DNA]</scope>
    <source>
        <strain evidence="4">JCM 16925</strain>
    </source>
</reference>
<gene>
    <name evidence="3" type="ORF">GCM10022233_35010</name>
</gene>
<proteinExistence type="predicted"/>